<dbReference type="Pfam" id="PF03711">
    <property type="entry name" value="OKR_DC_1_C"/>
    <property type="match status" value="1"/>
</dbReference>
<dbReference type="SUPFAM" id="SSF55904">
    <property type="entry name" value="Ornithine decarboxylase C-terminal domain"/>
    <property type="match status" value="1"/>
</dbReference>
<comment type="caution">
    <text evidence="8">The sequence shown here is derived from an EMBL/GenBank/DDBJ whole genome shotgun (WGS) entry which is preliminary data.</text>
</comment>
<dbReference type="EMBL" id="NPCC01000044">
    <property type="protein sequence ID" value="PAE86976.1"/>
    <property type="molecule type" value="Genomic_DNA"/>
</dbReference>
<keyword evidence="3" id="KW-0210">Decarboxylase</keyword>
<evidence type="ECO:0000313" key="8">
    <source>
        <dbReference type="EMBL" id="PAE86976.1"/>
    </source>
</evidence>
<dbReference type="PANTHER" id="PTHR43277:SF3">
    <property type="entry name" value="DECARBOXYLASE, PUTATIVE-RELATED"/>
    <property type="match status" value="1"/>
</dbReference>
<evidence type="ECO:0000256" key="2">
    <source>
        <dbReference type="ARBA" id="ARBA00010671"/>
    </source>
</evidence>
<comment type="cofactor">
    <cofactor evidence="1">
        <name>pyridoxal 5'-phosphate</name>
        <dbReference type="ChEBI" id="CHEBI:597326"/>
    </cofactor>
</comment>
<dbReference type="Gene3D" id="3.40.640.10">
    <property type="entry name" value="Type I PLP-dependent aspartate aminotransferase-like (Major domain)"/>
    <property type="match status" value="1"/>
</dbReference>
<proteinExistence type="inferred from homology"/>
<feature type="domain" description="Orn/Lys/Arg decarboxylases family 1 pyridoxal-P attachment site" evidence="6">
    <location>
        <begin position="5"/>
        <end position="299"/>
    </location>
</feature>
<dbReference type="InterPro" id="IPR015421">
    <property type="entry name" value="PyrdxlP-dep_Trfase_major"/>
</dbReference>
<dbReference type="InterPro" id="IPR008286">
    <property type="entry name" value="Prn/Lys/Arg_de-COase_C"/>
</dbReference>
<evidence type="ECO:0000259" key="7">
    <source>
        <dbReference type="Pfam" id="PF03711"/>
    </source>
</evidence>
<dbReference type="Gene3D" id="3.90.105.10">
    <property type="entry name" value="Molybdopterin biosynthesis moea protein, domain 2"/>
    <property type="match status" value="1"/>
</dbReference>
<feature type="domain" description="Orn/Lys/Arg decarboxylase C-terminal" evidence="7">
    <location>
        <begin position="411"/>
        <end position="467"/>
    </location>
</feature>
<organism evidence="8 9">
    <name type="scientific">Shouchella clausii</name>
    <name type="common">Alkalihalobacillus clausii</name>
    <dbReference type="NCBI Taxonomy" id="79880"/>
    <lineage>
        <taxon>Bacteria</taxon>
        <taxon>Bacillati</taxon>
        <taxon>Bacillota</taxon>
        <taxon>Bacilli</taxon>
        <taxon>Bacillales</taxon>
        <taxon>Bacillaceae</taxon>
        <taxon>Shouchella</taxon>
    </lineage>
</organism>
<sequence>MKARTPIIAALQRHSAKQPLSFHVPGHKNGAVWPESLAPFQHVLAYDVTELEGLDDLHDPTGPIAESQALCAAFYGAGETSYLVGGSTSGNLAMIYGLCKEGDVVFVQRNCHKSVLHALELARAKAVFLAPEYDKKTGRPLGLTANVFEEALRRYPGAKALVATYPDYWGTVRNQAAIFAQAKEAGLLVLVDEAHGAHFKLGEGEGRCPKQALDMGADVVVQSAHKMLPALTMGAWLHFAKETTAAIREPVKRALTMVQSSSPSYLLLASLDGARAYIESEGEAAFAKACRASQRLQEAIGSHPMLEVVENAGECYQNDPLKVTIKANDSRSGTWLLQELAKAGIWAEMADPNAILLVLGVGQDFDASLFHSRLSTRCWQPEKQRKKGLFQAGAGPLISEVIDMKRPNFSSETVPLSEAVGRVAAEPLVPYPPGVPLLYRGEQVAPAHVKQIEQLLEASARFQGLDPKHGLRVQMPED</sequence>
<dbReference type="AlphaFoldDB" id="A0A268NU01"/>
<evidence type="ECO:0000256" key="1">
    <source>
        <dbReference type="ARBA" id="ARBA00001933"/>
    </source>
</evidence>
<dbReference type="InterPro" id="IPR015424">
    <property type="entry name" value="PyrdxlP-dep_Trfase"/>
</dbReference>
<evidence type="ECO:0000313" key="9">
    <source>
        <dbReference type="Proteomes" id="UP000216207"/>
    </source>
</evidence>
<gene>
    <name evidence="8" type="ORF">CHH72_21025</name>
</gene>
<reference evidence="8 9" key="1">
    <citation type="submission" date="2017-07" db="EMBL/GenBank/DDBJ databases">
        <title>Isolation and whole genome analysis of endospore-forming bacteria from heroin.</title>
        <authorList>
            <person name="Kalinowski J."/>
            <person name="Ahrens B."/>
            <person name="Al-Dilaimi A."/>
            <person name="Winkler A."/>
            <person name="Wibberg D."/>
            <person name="Schleenbecker U."/>
            <person name="Ruckert C."/>
            <person name="Wolfel R."/>
            <person name="Grass G."/>
        </authorList>
    </citation>
    <scope>NUCLEOTIDE SEQUENCE [LARGE SCALE GENOMIC DNA]</scope>
    <source>
        <strain evidence="8 9">7539</strain>
    </source>
</reference>
<keyword evidence="4" id="KW-0663">Pyridoxal phosphate</keyword>
<accession>A0A268NU01</accession>
<dbReference type="Pfam" id="PF01276">
    <property type="entry name" value="OKR_DC_1"/>
    <property type="match status" value="1"/>
</dbReference>
<dbReference type="Proteomes" id="UP000216207">
    <property type="component" value="Unassembled WGS sequence"/>
</dbReference>
<evidence type="ECO:0000259" key="6">
    <source>
        <dbReference type="Pfam" id="PF01276"/>
    </source>
</evidence>
<dbReference type="InterPro" id="IPR036633">
    <property type="entry name" value="Prn/Lys/Arg_de-COase_C_sf"/>
</dbReference>
<dbReference type="InterPro" id="IPR052357">
    <property type="entry name" value="Orn_Lys_Arg_decarboxylase-I"/>
</dbReference>
<dbReference type="PANTHER" id="PTHR43277">
    <property type="entry name" value="ARGININE DECARBOXYLASE"/>
    <property type="match status" value="1"/>
</dbReference>
<evidence type="ECO:0000256" key="5">
    <source>
        <dbReference type="ARBA" id="ARBA00023239"/>
    </source>
</evidence>
<evidence type="ECO:0008006" key="10">
    <source>
        <dbReference type="Google" id="ProtNLM"/>
    </source>
</evidence>
<dbReference type="SUPFAM" id="SSF53383">
    <property type="entry name" value="PLP-dependent transferases"/>
    <property type="match status" value="1"/>
</dbReference>
<comment type="similarity">
    <text evidence="2">Belongs to the Orn/Lys/Arg decarboxylase class-I family.</text>
</comment>
<evidence type="ECO:0000256" key="4">
    <source>
        <dbReference type="ARBA" id="ARBA00022898"/>
    </source>
</evidence>
<dbReference type="InterPro" id="IPR000310">
    <property type="entry name" value="Orn/Lys/Arg_deCO2ase_major_dom"/>
</dbReference>
<dbReference type="GO" id="GO:0016831">
    <property type="term" value="F:carboxy-lyase activity"/>
    <property type="evidence" value="ECO:0007669"/>
    <property type="project" value="UniProtKB-KW"/>
</dbReference>
<dbReference type="RefSeq" id="WP_095327379.1">
    <property type="nucleotide sequence ID" value="NZ_NPCC01000044.1"/>
</dbReference>
<keyword evidence="5" id="KW-0456">Lyase</keyword>
<name>A0A268NU01_SHOCL</name>
<evidence type="ECO:0000256" key="3">
    <source>
        <dbReference type="ARBA" id="ARBA00022793"/>
    </source>
</evidence>
<protein>
    <recommendedName>
        <fullName evidence="10">Aminotransferase class I/II-fold pyridoxal phosphate-dependent enzyme</fullName>
    </recommendedName>
</protein>